<proteinExistence type="predicted"/>
<protein>
    <recommendedName>
        <fullName evidence="4">SHOCT domain-containing protein</fullName>
    </recommendedName>
</protein>
<feature type="transmembrane region" description="Helical" evidence="1">
    <location>
        <begin position="21"/>
        <end position="39"/>
    </location>
</feature>
<keyword evidence="1" id="KW-0812">Transmembrane</keyword>
<dbReference type="RefSeq" id="WP_041500412.1">
    <property type="nucleotide sequence ID" value="NZ_BJDV01000002.1"/>
</dbReference>
<keyword evidence="3" id="KW-1185">Reference proteome</keyword>
<organism evidence="2 3">
    <name type="scientific">Companilactobacillus heilongjiangensis</name>
    <dbReference type="NCBI Taxonomy" id="1074467"/>
    <lineage>
        <taxon>Bacteria</taxon>
        <taxon>Bacillati</taxon>
        <taxon>Bacillota</taxon>
        <taxon>Bacilli</taxon>
        <taxon>Lactobacillales</taxon>
        <taxon>Lactobacillaceae</taxon>
        <taxon>Companilactobacillus</taxon>
    </lineage>
</organism>
<name>A0A0K2LDQ5_9LACO</name>
<evidence type="ECO:0000313" key="2">
    <source>
        <dbReference type="EMBL" id="ALB29431.1"/>
    </source>
</evidence>
<gene>
    <name evidence="2" type="ORF">JP39_08725</name>
</gene>
<dbReference type="AlphaFoldDB" id="A0A0K2LDQ5"/>
<sequence length="78" mass="8670">MMGFGNCHAGFGGMGFMGGGFWLYGIIILLAIILVVYLINNNHNNRNKVSALEVLNQEYAKGNVSDDDYKKRKENLNS</sequence>
<dbReference type="KEGG" id="lhi:JP39_08725"/>
<dbReference type="STRING" id="1074467.JP39_08725"/>
<reference evidence="2 3" key="1">
    <citation type="submission" date="2015-08" db="EMBL/GenBank/DDBJ databases">
        <title>Genomic sequence of Lactobacillus heilongjiangensis DSM 28069, isolated from Chinese traditional pickle.</title>
        <authorList>
            <person name="Jiang X."/>
            <person name="Zheng B."/>
            <person name="Cheng H."/>
        </authorList>
    </citation>
    <scope>NUCLEOTIDE SEQUENCE [LARGE SCALE GENOMIC DNA]</scope>
    <source>
        <strain evidence="2 3">DSM 28069</strain>
    </source>
</reference>
<evidence type="ECO:0008006" key="4">
    <source>
        <dbReference type="Google" id="ProtNLM"/>
    </source>
</evidence>
<dbReference type="Proteomes" id="UP000061546">
    <property type="component" value="Chromosome"/>
</dbReference>
<evidence type="ECO:0000256" key="1">
    <source>
        <dbReference type="SAM" id="Phobius"/>
    </source>
</evidence>
<dbReference type="EMBL" id="CP012559">
    <property type="protein sequence ID" value="ALB29431.1"/>
    <property type="molecule type" value="Genomic_DNA"/>
</dbReference>
<keyword evidence="1" id="KW-0472">Membrane</keyword>
<keyword evidence="1" id="KW-1133">Transmembrane helix</keyword>
<accession>A0A0K2LDQ5</accession>
<evidence type="ECO:0000313" key="3">
    <source>
        <dbReference type="Proteomes" id="UP000061546"/>
    </source>
</evidence>
<dbReference type="OrthoDB" id="2329101at2"/>